<reference evidence="1 2" key="1">
    <citation type="journal article" date="2019" name="Sci. Rep.">
        <title>Orb-weaving spider Araneus ventricosus genome elucidates the spidroin gene catalogue.</title>
        <authorList>
            <person name="Kono N."/>
            <person name="Nakamura H."/>
            <person name="Ohtoshi R."/>
            <person name="Moran D.A.P."/>
            <person name="Shinohara A."/>
            <person name="Yoshida Y."/>
            <person name="Fujiwara M."/>
            <person name="Mori M."/>
            <person name="Tomita M."/>
            <person name="Arakawa K."/>
        </authorList>
    </citation>
    <scope>NUCLEOTIDE SEQUENCE [LARGE SCALE GENOMIC DNA]</scope>
</reference>
<sequence length="98" mass="11021">MPSLTPRQSRSAVSFVFRHSILPSPPLSRFGLWFSNVSRPPVCLLSLRPNNSPLSFDNAVGRLQHFGFPPYCYPSYRTTTLILVGWLPLNILAFSGRT</sequence>
<protein>
    <submittedName>
        <fullName evidence="1">Uncharacterized protein</fullName>
    </submittedName>
</protein>
<dbReference type="Proteomes" id="UP000499080">
    <property type="component" value="Unassembled WGS sequence"/>
</dbReference>
<feature type="non-terminal residue" evidence="1">
    <location>
        <position position="98"/>
    </location>
</feature>
<proteinExistence type="predicted"/>
<evidence type="ECO:0000313" key="1">
    <source>
        <dbReference type="EMBL" id="GBN28905.1"/>
    </source>
</evidence>
<dbReference type="OrthoDB" id="10480336at2759"/>
<gene>
    <name evidence="1" type="ORF">AVEN_68665_1</name>
</gene>
<keyword evidence="2" id="KW-1185">Reference proteome</keyword>
<organism evidence="1 2">
    <name type="scientific">Araneus ventricosus</name>
    <name type="common">Orbweaver spider</name>
    <name type="synonym">Epeira ventricosa</name>
    <dbReference type="NCBI Taxonomy" id="182803"/>
    <lineage>
        <taxon>Eukaryota</taxon>
        <taxon>Metazoa</taxon>
        <taxon>Ecdysozoa</taxon>
        <taxon>Arthropoda</taxon>
        <taxon>Chelicerata</taxon>
        <taxon>Arachnida</taxon>
        <taxon>Araneae</taxon>
        <taxon>Araneomorphae</taxon>
        <taxon>Entelegynae</taxon>
        <taxon>Araneoidea</taxon>
        <taxon>Araneidae</taxon>
        <taxon>Araneus</taxon>
    </lineage>
</organism>
<evidence type="ECO:0000313" key="2">
    <source>
        <dbReference type="Proteomes" id="UP000499080"/>
    </source>
</evidence>
<comment type="caution">
    <text evidence="1">The sequence shown here is derived from an EMBL/GenBank/DDBJ whole genome shotgun (WGS) entry which is preliminary data.</text>
</comment>
<dbReference type="EMBL" id="BGPR01205430">
    <property type="protein sequence ID" value="GBN28905.1"/>
    <property type="molecule type" value="Genomic_DNA"/>
</dbReference>
<accession>A0A4Y2MP34</accession>
<dbReference type="AlphaFoldDB" id="A0A4Y2MP34"/>
<name>A0A4Y2MP34_ARAVE</name>